<dbReference type="PANTHER" id="PTHR33112:SF16">
    <property type="entry name" value="HETEROKARYON INCOMPATIBILITY DOMAIN-CONTAINING PROTEIN"/>
    <property type="match status" value="1"/>
</dbReference>
<dbReference type="PANTHER" id="PTHR33112">
    <property type="entry name" value="DOMAIN PROTEIN, PUTATIVE-RELATED"/>
    <property type="match status" value="1"/>
</dbReference>
<dbReference type="InterPro" id="IPR010730">
    <property type="entry name" value="HET"/>
</dbReference>
<protein>
    <recommendedName>
        <fullName evidence="1">Heterokaryon incompatibility domain-containing protein</fullName>
    </recommendedName>
</protein>
<dbReference type="OrthoDB" id="4149406at2759"/>
<proteinExistence type="predicted"/>
<organism evidence="2 3">
    <name type="scientific">Cladophialophora immunda</name>
    <dbReference type="NCBI Taxonomy" id="569365"/>
    <lineage>
        <taxon>Eukaryota</taxon>
        <taxon>Fungi</taxon>
        <taxon>Dikarya</taxon>
        <taxon>Ascomycota</taxon>
        <taxon>Pezizomycotina</taxon>
        <taxon>Eurotiomycetes</taxon>
        <taxon>Chaetothyriomycetidae</taxon>
        <taxon>Chaetothyriales</taxon>
        <taxon>Herpotrichiellaceae</taxon>
        <taxon>Cladophialophora</taxon>
    </lineage>
</organism>
<name>A0A0D2ABU1_9EURO</name>
<evidence type="ECO:0000259" key="1">
    <source>
        <dbReference type="Pfam" id="PF06985"/>
    </source>
</evidence>
<gene>
    <name evidence="2" type="ORF">PV07_12161</name>
</gene>
<dbReference type="Pfam" id="PF06985">
    <property type="entry name" value="HET"/>
    <property type="match status" value="1"/>
</dbReference>
<dbReference type="EMBL" id="KN847047">
    <property type="protein sequence ID" value="KIW22257.1"/>
    <property type="molecule type" value="Genomic_DNA"/>
</dbReference>
<dbReference type="GeneID" id="27351355"/>
<dbReference type="RefSeq" id="XP_016242473.1">
    <property type="nucleotide sequence ID" value="XM_016399661.1"/>
</dbReference>
<dbReference type="VEuPathDB" id="FungiDB:PV07_12161"/>
<dbReference type="HOGENOM" id="CLU_002639_5_4_1"/>
<dbReference type="Proteomes" id="UP000054466">
    <property type="component" value="Unassembled WGS sequence"/>
</dbReference>
<keyword evidence="3" id="KW-1185">Reference proteome</keyword>
<sequence length="531" mass="60476">MVKIINDARSSVGKGTKYAALTYCWGPPSTKKIKYLNLTAQDLKEMAEGIPIDDDLPLVFQDAVQTARALKMRYLWIDALCIAQGDQEEWKTESLAMREVYAGAHVTISANAAPTCHDSFLKMPGRRGRAGFDICKGRSYFGSRIMARFPDDGTLGENDIYRLHSRGWTLQELLLSTRVISFLFDQAYFSCAENHLSREDGYLTSWNPCDYPQQTTTLRKWWSQLVSAPKIRSRMVPDEELLDLWRDLVEEYTTRDLSNLDDRLPAISGLAAQLKQQFSPRMTEYCAGLWTKDFVNGLCWFRDGNEIWTPPTKSPSWSWVSCPGEVDYEVYSDSQPLARLATINRLSEQKEFKNIDAPEHDDELPALDPSLVSSEFGHVESAEATIEGRMFEVDLRFQKNGEAYVQEGCIRGLSKRECQLSFYMDRQAGSDETSGPSIRRSMREDYPDDFWDHGGTVLLLALSEHGLPLRTLLVRHLILVRSTTKSDKYLRVGLCEANLNWDFLPDIPKSYHGGVFDSWMAHFKLGCITII</sequence>
<accession>A0A0D2ABU1</accession>
<feature type="domain" description="Heterokaryon incompatibility" evidence="1">
    <location>
        <begin position="18"/>
        <end position="172"/>
    </location>
</feature>
<evidence type="ECO:0000313" key="3">
    <source>
        <dbReference type="Proteomes" id="UP000054466"/>
    </source>
</evidence>
<dbReference type="AlphaFoldDB" id="A0A0D2ABU1"/>
<evidence type="ECO:0000313" key="2">
    <source>
        <dbReference type="EMBL" id="KIW22257.1"/>
    </source>
</evidence>
<reference evidence="2 3" key="1">
    <citation type="submission" date="2015-01" db="EMBL/GenBank/DDBJ databases">
        <title>The Genome Sequence of Cladophialophora immunda CBS83496.</title>
        <authorList>
            <consortium name="The Broad Institute Genomics Platform"/>
            <person name="Cuomo C."/>
            <person name="de Hoog S."/>
            <person name="Gorbushina A."/>
            <person name="Stielow B."/>
            <person name="Teixiera M."/>
            <person name="Abouelleil A."/>
            <person name="Chapman S.B."/>
            <person name="Priest M."/>
            <person name="Young S.K."/>
            <person name="Wortman J."/>
            <person name="Nusbaum C."/>
            <person name="Birren B."/>
        </authorList>
    </citation>
    <scope>NUCLEOTIDE SEQUENCE [LARGE SCALE GENOMIC DNA]</scope>
    <source>
        <strain evidence="2 3">CBS 83496</strain>
    </source>
</reference>
<dbReference type="STRING" id="569365.A0A0D2ABU1"/>